<keyword evidence="2" id="KW-1185">Reference proteome</keyword>
<evidence type="ECO:0000313" key="1">
    <source>
        <dbReference type="EMBL" id="MBB4248441.1"/>
    </source>
</evidence>
<accession>A0A840GAD8</accession>
<comment type="caution">
    <text evidence="1">The sequence shown here is derived from an EMBL/GenBank/DDBJ whole genome shotgun (WGS) entry which is preliminary data.</text>
</comment>
<dbReference type="SUPFAM" id="SSF64076">
    <property type="entry name" value="MTH938-like"/>
    <property type="match status" value="1"/>
</dbReference>
<dbReference type="Proteomes" id="UP000587070">
    <property type="component" value="Unassembled WGS sequence"/>
</dbReference>
<protein>
    <recommendedName>
        <fullName evidence="3">Mth938-like domain-containing protein</fullName>
    </recommendedName>
</protein>
<dbReference type="InterPro" id="IPR036748">
    <property type="entry name" value="MTH938-like_sf"/>
</dbReference>
<organism evidence="1 2">
    <name type="scientific">Rhodocyclus tenuis</name>
    <name type="common">Rhodospirillum tenue</name>
    <dbReference type="NCBI Taxonomy" id="1066"/>
    <lineage>
        <taxon>Bacteria</taxon>
        <taxon>Pseudomonadati</taxon>
        <taxon>Pseudomonadota</taxon>
        <taxon>Betaproteobacteria</taxon>
        <taxon>Rhodocyclales</taxon>
        <taxon>Rhodocyclaceae</taxon>
        <taxon>Rhodocyclus</taxon>
    </lineage>
</organism>
<gene>
    <name evidence="1" type="ORF">GGD90_002833</name>
</gene>
<dbReference type="Gene3D" id="3.40.1230.10">
    <property type="entry name" value="MTH938-like"/>
    <property type="match status" value="1"/>
</dbReference>
<dbReference type="EMBL" id="JACIGE010000011">
    <property type="protein sequence ID" value="MBB4248441.1"/>
    <property type="molecule type" value="Genomic_DNA"/>
</dbReference>
<name>A0A840GAD8_RHOTE</name>
<sequence length="123" mass="13272">MKLQIAATDGAHVFTAYGAGFVSVDGVRHERNLLVSPQRLLPGWTLASADKLAIDDFAFLAGLDADVTLLGMPSPLRFPRPELLRPFAEAQKGLEVMEFGAACRTYNVLAGEGRRVVVALLFS</sequence>
<reference evidence="1 2" key="1">
    <citation type="submission" date="2020-08" db="EMBL/GenBank/DDBJ databases">
        <title>Genome sequencing of Purple Non-Sulfur Bacteria from various extreme environments.</title>
        <authorList>
            <person name="Mayer M."/>
        </authorList>
    </citation>
    <scope>NUCLEOTIDE SEQUENCE [LARGE SCALE GENOMIC DNA]</scope>
    <source>
        <strain evidence="1 2">2761</strain>
    </source>
</reference>
<dbReference type="AlphaFoldDB" id="A0A840GAD8"/>
<dbReference type="PANTHER" id="PTHR21192">
    <property type="entry name" value="NUCLEAR PROTEIN E3-3"/>
    <property type="match status" value="1"/>
</dbReference>
<dbReference type="CDD" id="cd05560">
    <property type="entry name" value="Xcc1710_like"/>
    <property type="match status" value="1"/>
</dbReference>
<evidence type="ECO:0000313" key="2">
    <source>
        <dbReference type="Proteomes" id="UP000587070"/>
    </source>
</evidence>
<dbReference type="InterPro" id="IPR007523">
    <property type="entry name" value="NDUFAF3/AAMDC"/>
</dbReference>
<dbReference type="RefSeq" id="WP_153116406.1">
    <property type="nucleotide sequence ID" value="NZ_JACIGE010000011.1"/>
</dbReference>
<dbReference type="PANTHER" id="PTHR21192:SF2">
    <property type="entry name" value="NADH DEHYDROGENASE [UBIQUINONE] 1 ALPHA SUBCOMPLEX ASSEMBLY FACTOR 3"/>
    <property type="match status" value="1"/>
</dbReference>
<dbReference type="Pfam" id="PF04430">
    <property type="entry name" value="DUF498"/>
    <property type="match status" value="1"/>
</dbReference>
<dbReference type="OrthoDB" id="9800373at2"/>
<evidence type="ECO:0008006" key="3">
    <source>
        <dbReference type="Google" id="ProtNLM"/>
    </source>
</evidence>
<proteinExistence type="predicted"/>